<sequence length="73" mass="7560">TYSAVARPVYRYLACGLSTPLFSHSGVAPGGPCSQAVRIEAAHSVSAPEPRRDACTRRSLGQGGVVPRVPPGL</sequence>
<evidence type="ECO:0000313" key="2">
    <source>
        <dbReference type="EMBL" id="MED6117800.1"/>
    </source>
</evidence>
<evidence type="ECO:0000256" key="1">
    <source>
        <dbReference type="SAM" id="MobiDB-lite"/>
    </source>
</evidence>
<feature type="non-terminal residue" evidence="2">
    <location>
        <position position="1"/>
    </location>
</feature>
<dbReference type="EMBL" id="JASCZI010008900">
    <property type="protein sequence ID" value="MED6117800.1"/>
    <property type="molecule type" value="Genomic_DNA"/>
</dbReference>
<comment type="caution">
    <text evidence="2">The sequence shown here is derived from an EMBL/GenBank/DDBJ whole genome shotgun (WGS) entry which is preliminary data.</text>
</comment>
<organism evidence="2 3">
    <name type="scientific">Stylosanthes scabra</name>
    <dbReference type="NCBI Taxonomy" id="79078"/>
    <lineage>
        <taxon>Eukaryota</taxon>
        <taxon>Viridiplantae</taxon>
        <taxon>Streptophyta</taxon>
        <taxon>Embryophyta</taxon>
        <taxon>Tracheophyta</taxon>
        <taxon>Spermatophyta</taxon>
        <taxon>Magnoliopsida</taxon>
        <taxon>eudicotyledons</taxon>
        <taxon>Gunneridae</taxon>
        <taxon>Pentapetalae</taxon>
        <taxon>rosids</taxon>
        <taxon>fabids</taxon>
        <taxon>Fabales</taxon>
        <taxon>Fabaceae</taxon>
        <taxon>Papilionoideae</taxon>
        <taxon>50 kb inversion clade</taxon>
        <taxon>dalbergioids sensu lato</taxon>
        <taxon>Dalbergieae</taxon>
        <taxon>Pterocarpus clade</taxon>
        <taxon>Stylosanthes</taxon>
    </lineage>
</organism>
<keyword evidence="3" id="KW-1185">Reference proteome</keyword>
<feature type="region of interest" description="Disordered" evidence="1">
    <location>
        <begin position="48"/>
        <end position="73"/>
    </location>
</feature>
<gene>
    <name evidence="2" type="ORF">PIB30_113211</name>
</gene>
<protein>
    <submittedName>
        <fullName evidence="2">Uncharacterized protein</fullName>
    </submittedName>
</protein>
<accession>A0ABU6R154</accession>
<reference evidence="2 3" key="1">
    <citation type="journal article" date="2023" name="Plants (Basel)">
        <title>Bridging the Gap: Combining Genomics and Transcriptomics Approaches to Understand Stylosanthes scabra, an Orphan Legume from the Brazilian Caatinga.</title>
        <authorList>
            <person name="Ferreira-Neto J.R.C."/>
            <person name="da Silva M.D."/>
            <person name="Binneck E."/>
            <person name="de Melo N.F."/>
            <person name="da Silva R.H."/>
            <person name="de Melo A.L.T.M."/>
            <person name="Pandolfi V."/>
            <person name="Bustamante F.O."/>
            <person name="Brasileiro-Vidal A.C."/>
            <person name="Benko-Iseppon A.M."/>
        </authorList>
    </citation>
    <scope>NUCLEOTIDE SEQUENCE [LARGE SCALE GENOMIC DNA]</scope>
    <source>
        <tissue evidence="2">Leaves</tissue>
    </source>
</reference>
<dbReference type="Proteomes" id="UP001341840">
    <property type="component" value="Unassembled WGS sequence"/>
</dbReference>
<feature type="non-terminal residue" evidence="2">
    <location>
        <position position="73"/>
    </location>
</feature>
<evidence type="ECO:0000313" key="3">
    <source>
        <dbReference type="Proteomes" id="UP001341840"/>
    </source>
</evidence>
<name>A0ABU6R154_9FABA</name>
<proteinExistence type="predicted"/>